<dbReference type="AlphaFoldDB" id="A0A1E4RRE1"/>
<feature type="compositionally biased region" description="Polar residues" evidence="2">
    <location>
        <begin position="56"/>
        <end position="70"/>
    </location>
</feature>
<proteinExistence type="predicted"/>
<feature type="compositionally biased region" description="Low complexity" evidence="2">
    <location>
        <begin position="28"/>
        <end position="51"/>
    </location>
</feature>
<organism evidence="3 4">
    <name type="scientific">Hyphopichia burtonii NRRL Y-1933</name>
    <dbReference type="NCBI Taxonomy" id="984485"/>
    <lineage>
        <taxon>Eukaryota</taxon>
        <taxon>Fungi</taxon>
        <taxon>Dikarya</taxon>
        <taxon>Ascomycota</taxon>
        <taxon>Saccharomycotina</taxon>
        <taxon>Pichiomycetes</taxon>
        <taxon>Debaryomycetaceae</taxon>
        <taxon>Hyphopichia</taxon>
    </lineage>
</organism>
<feature type="compositionally biased region" description="Polar residues" evidence="2">
    <location>
        <begin position="311"/>
        <end position="335"/>
    </location>
</feature>
<dbReference type="GeneID" id="30995036"/>
<feature type="coiled-coil region" evidence="1">
    <location>
        <begin position="280"/>
        <end position="307"/>
    </location>
</feature>
<dbReference type="EMBL" id="KV454538">
    <property type="protein sequence ID" value="ODV69822.1"/>
    <property type="molecule type" value="Genomic_DNA"/>
</dbReference>
<evidence type="ECO:0000313" key="3">
    <source>
        <dbReference type="EMBL" id="ODV69822.1"/>
    </source>
</evidence>
<name>A0A1E4RRE1_9ASCO</name>
<evidence type="ECO:0000313" key="4">
    <source>
        <dbReference type="Proteomes" id="UP000095085"/>
    </source>
</evidence>
<evidence type="ECO:0000256" key="1">
    <source>
        <dbReference type="SAM" id="Coils"/>
    </source>
</evidence>
<feature type="compositionally biased region" description="Polar residues" evidence="2">
    <location>
        <begin position="373"/>
        <end position="382"/>
    </location>
</feature>
<feature type="compositionally biased region" description="Polar residues" evidence="2">
    <location>
        <begin position="389"/>
        <end position="406"/>
    </location>
</feature>
<reference evidence="4" key="1">
    <citation type="submission" date="2016-05" db="EMBL/GenBank/DDBJ databases">
        <title>Comparative genomics of biotechnologically important yeasts.</title>
        <authorList>
            <consortium name="DOE Joint Genome Institute"/>
            <person name="Riley R."/>
            <person name="Haridas S."/>
            <person name="Wolfe K.H."/>
            <person name="Lopes M.R."/>
            <person name="Hittinger C.T."/>
            <person name="Goker M."/>
            <person name="Salamov A."/>
            <person name="Wisecaver J."/>
            <person name="Long T.M."/>
            <person name="Aerts A.L."/>
            <person name="Barry K."/>
            <person name="Choi C."/>
            <person name="Clum A."/>
            <person name="Coughlan A.Y."/>
            <person name="Deshpande S."/>
            <person name="Douglass A.P."/>
            <person name="Hanson S.J."/>
            <person name="Klenk H.-P."/>
            <person name="Labutti K."/>
            <person name="Lapidus A."/>
            <person name="Lindquist E."/>
            <person name="Lipzen A."/>
            <person name="Meier-Kolthoff J.P."/>
            <person name="Ohm R.A."/>
            <person name="Otillar R.P."/>
            <person name="Pangilinan J."/>
            <person name="Peng Y."/>
            <person name="Rokas A."/>
            <person name="Rosa C.A."/>
            <person name="Scheuner C."/>
            <person name="Sibirny A.A."/>
            <person name="Slot J.C."/>
            <person name="Stielow J.B."/>
            <person name="Sun H."/>
            <person name="Kurtzman C.P."/>
            <person name="Blackwell M."/>
            <person name="Grigoriev I.V."/>
            <person name="Jeffries T.W."/>
        </authorList>
    </citation>
    <scope>NUCLEOTIDE SEQUENCE [LARGE SCALE GENOMIC DNA]</scope>
    <source>
        <strain evidence="4">NRRL Y-1933</strain>
    </source>
</reference>
<feature type="region of interest" description="Disordered" evidence="2">
    <location>
        <begin position="204"/>
        <end position="227"/>
    </location>
</feature>
<dbReference type="RefSeq" id="XP_020078889.1">
    <property type="nucleotide sequence ID" value="XM_020220486.1"/>
</dbReference>
<keyword evidence="1" id="KW-0175">Coiled coil</keyword>
<evidence type="ECO:0000256" key="2">
    <source>
        <dbReference type="SAM" id="MobiDB-lite"/>
    </source>
</evidence>
<feature type="region of interest" description="Disordered" evidence="2">
    <location>
        <begin position="28"/>
        <end position="74"/>
    </location>
</feature>
<feature type="region of interest" description="Disordered" evidence="2">
    <location>
        <begin position="311"/>
        <end position="338"/>
    </location>
</feature>
<gene>
    <name evidence="3" type="ORF">HYPBUDRAFT_151415</name>
</gene>
<protein>
    <submittedName>
        <fullName evidence="3">Uncharacterized protein</fullName>
    </submittedName>
</protein>
<sequence>MTNKQLKKSTSFISKLKLIHQSCPSKSSVASSCQHQKSPSQYSKSSCQSIKPQPSPLTSGASSSQPQLNPGRSFATKDYKLSDISTNNENKSLPLTPLSDTFNMSELIAPYQNFETPKNQLFTSTPMNPKRSIQSPRKLDFIDCSSFDDDISSKNLLSPTARTARTASSNFFDTDDGSIIDANIQIFKTYSHGKQSNLRFISTSSPIPSESSQDHINTSASPSPLPRVKSVGKLTTIEHSHNSCHLLSEDISDPIDDSGDEELEFSDSKEFFRSELLSLVQDHKLLIEKHEDEIRKLKTLLQQEREVVSRLSSPQTKSTPRFNYSEVSPQTTLPANRNKKRRSGFIPFNIVVSTDASMNDSSTDLLPPFKPGQSESLNSPTIKSRKPSLGSNASSVMSTSHQIPKSNGHVQDYLGELGIIHNYQEDSSYDSQCDSELTMHTHFTNPECYLQVK</sequence>
<feature type="region of interest" description="Disordered" evidence="2">
    <location>
        <begin position="358"/>
        <end position="406"/>
    </location>
</feature>
<keyword evidence="4" id="KW-1185">Reference proteome</keyword>
<accession>A0A1E4RRE1</accession>
<dbReference type="OrthoDB" id="4026810at2759"/>
<dbReference type="Proteomes" id="UP000095085">
    <property type="component" value="Unassembled WGS sequence"/>
</dbReference>